<evidence type="ECO:0000259" key="10">
    <source>
        <dbReference type="PROSITE" id="PS50110"/>
    </source>
</evidence>
<protein>
    <submittedName>
        <fullName evidence="11">Response regulator</fullName>
    </submittedName>
</protein>
<dbReference type="PRINTS" id="PR00032">
    <property type="entry name" value="HTHARAC"/>
</dbReference>
<name>A0A974NKI7_PERPY</name>
<feature type="modified residue" description="4-aspartylphosphate" evidence="8">
    <location>
        <position position="57"/>
    </location>
</feature>
<keyword evidence="5" id="KW-0805">Transcription regulation</keyword>
<dbReference type="EMBL" id="CP068053">
    <property type="protein sequence ID" value="QQS99406.1"/>
    <property type="molecule type" value="Genomic_DNA"/>
</dbReference>
<dbReference type="Pfam" id="PF12833">
    <property type="entry name" value="HTH_18"/>
    <property type="match status" value="1"/>
</dbReference>
<dbReference type="PANTHER" id="PTHR42713:SF3">
    <property type="entry name" value="TRANSCRIPTIONAL REGULATORY PROTEIN HPTR"/>
    <property type="match status" value="1"/>
</dbReference>
<sequence length="517" mass="59959">MTYNLLIVDDEPIICRGLTLTIPWKDYGIKIAGSAYDGSEAMEKITELQNIDILITDVQMPVVDGLELAEWIKDNHPHISIIMISGYDEFSYAKQALQSGVQDYLLKPVVVDELLQVITKTTEKIKVRRNSEISSQRTRLENAIYQQILDTRFEKTDHSGEIGTEEIVIFPFLSLIDTSILAIEEMSKEEVVLYKEIWKQSMELCLKTTSYEAVSIYTNKNIFLTCLIQKDPISLDHFRSFLQNFSFHPALFFVLSHGGVKISHLRKAYEQLIESIRYLPLSEGNVITVKNAEQPVKRIDSSQSIKQIMTAIDQGNENIEGKIDEIFYYLSENQADLKQTIQVYTDILLNILSRYEKLFNRKFKAMDEQLKEQIDESLYNSNVSLKRLFTKNLTKMYSYFGFKQSNNSDWLINRAEQYIQTHYTSLITAQEVAEHIQISPNYFSTLFKQGTGRSFNEYINQLRIGNAKILLEETLLRVNEIADKVGYQEYKYFVEVFKKLTSLTPTQYRKLVSSKQF</sequence>
<dbReference type="PROSITE" id="PS01124">
    <property type="entry name" value="HTH_ARAC_FAMILY_2"/>
    <property type="match status" value="1"/>
</dbReference>
<dbReference type="InterPro" id="IPR020449">
    <property type="entry name" value="Tscrpt_reg_AraC-type_HTH"/>
</dbReference>
<dbReference type="GO" id="GO:0005737">
    <property type="term" value="C:cytoplasm"/>
    <property type="evidence" value="ECO:0007669"/>
    <property type="project" value="UniProtKB-SubCell"/>
</dbReference>
<keyword evidence="3 8" id="KW-0597">Phosphoprotein</keyword>
<dbReference type="InterPro" id="IPR001789">
    <property type="entry name" value="Sig_transdc_resp-reg_receiver"/>
</dbReference>
<feature type="domain" description="HTH araC/xylS-type" evidence="9">
    <location>
        <begin position="413"/>
        <end position="511"/>
    </location>
</feature>
<organism evidence="11 12">
    <name type="scientific">Peribacillus psychrosaccharolyticus</name>
    <name type="common">Bacillus psychrosaccharolyticus</name>
    <dbReference type="NCBI Taxonomy" id="1407"/>
    <lineage>
        <taxon>Bacteria</taxon>
        <taxon>Bacillati</taxon>
        <taxon>Bacillota</taxon>
        <taxon>Bacilli</taxon>
        <taxon>Bacillales</taxon>
        <taxon>Bacillaceae</taxon>
        <taxon>Peribacillus</taxon>
    </lineage>
</organism>
<dbReference type="RefSeq" id="WP_040374325.1">
    <property type="nucleotide sequence ID" value="NZ_CP068053.1"/>
</dbReference>
<dbReference type="Gene3D" id="3.40.50.2300">
    <property type="match status" value="1"/>
</dbReference>
<evidence type="ECO:0000256" key="5">
    <source>
        <dbReference type="ARBA" id="ARBA00023015"/>
    </source>
</evidence>
<evidence type="ECO:0000256" key="7">
    <source>
        <dbReference type="ARBA" id="ARBA00023163"/>
    </source>
</evidence>
<dbReference type="PANTHER" id="PTHR42713">
    <property type="entry name" value="HISTIDINE KINASE-RELATED"/>
    <property type="match status" value="1"/>
</dbReference>
<keyword evidence="6" id="KW-0238">DNA-binding</keyword>
<evidence type="ECO:0000256" key="6">
    <source>
        <dbReference type="ARBA" id="ARBA00023125"/>
    </source>
</evidence>
<feature type="domain" description="Response regulatory" evidence="10">
    <location>
        <begin position="4"/>
        <end position="122"/>
    </location>
</feature>
<dbReference type="KEGG" id="ppsr:I6J18_17505"/>
<dbReference type="Gene3D" id="1.10.10.60">
    <property type="entry name" value="Homeodomain-like"/>
    <property type="match status" value="2"/>
</dbReference>
<dbReference type="AlphaFoldDB" id="A0A974NKI7"/>
<keyword evidence="12" id="KW-1185">Reference proteome</keyword>
<dbReference type="SUPFAM" id="SSF46689">
    <property type="entry name" value="Homeodomain-like"/>
    <property type="match status" value="2"/>
</dbReference>
<gene>
    <name evidence="11" type="ORF">I6J18_17505</name>
</gene>
<dbReference type="PROSITE" id="PS00041">
    <property type="entry name" value="HTH_ARAC_FAMILY_1"/>
    <property type="match status" value="1"/>
</dbReference>
<comment type="subcellular location">
    <subcellularLocation>
        <location evidence="1">Cytoplasm</location>
    </subcellularLocation>
</comment>
<dbReference type="GO" id="GO:0003700">
    <property type="term" value="F:DNA-binding transcription factor activity"/>
    <property type="evidence" value="ECO:0007669"/>
    <property type="project" value="InterPro"/>
</dbReference>
<dbReference type="GO" id="GO:0043565">
    <property type="term" value="F:sequence-specific DNA binding"/>
    <property type="evidence" value="ECO:0007669"/>
    <property type="project" value="InterPro"/>
</dbReference>
<dbReference type="InterPro" id="IPR018060">
    <property type="entry name" value="HTH_AraC"/>
</dbReference>
<dbReference type="CDD" id="cd17536">
    <property type="entry name" value="REC_YesN-like"/>
    <property type="match status" value="1"/>
</dbReference>
<dbReference type="PROSITE" id="PS50110">
    <property type="entry name" value="RESPONSE_REGULATORY"/>
    <property type="match status" value="1"/>
</dbReference>
<keyword evidence="2" id="KW-0963">Cytoplasm</keyword>
<evidence type="ECO:0000256" key="2">
    <source>
        <dbReference type="ARBA" id="ARBA00022490"/>
    </source>
</evidence>
<evidence type="ECO:0000313" key="11">
    <source>
        <dbReference type="EMBL" id="QQS99406.1"/>
    </source>
</evidence>
<dbReference type="SMART" id="SM00448">
    <property type="entry name" value="REC"/>
    <property type="match status" value="1"/>
</dbReference>
<evidence type="ECO:0000256" key="3">
    <source>
        <dbReference type="ARBA" id="ARBA00022553"/>
    </source>
</evidence>
<evidence type="ECO:0000313" key="12">
    <source>
        <dbReference type="Proteomes" id="UP000595254"/>
    </source>
</evidence>
<dbReference type="InterPro" id="IPR018062">
    <property type="entry name" value="HTH_AraC-typ_CS"/>
</dbReference>
<dbReference type="SUPFAM" id="SSF52172">
    <property type="entry name" value="CheY-like"/>
    <property type="match status" value="1"/>
</dbReference>
<dbReference type="InterPro" id="IPR051552">
    <property type="entry name" value="HptR"/>
</dbReference>
<proteinExistence type="predicted"/>
<keyword evidence="7" id="KW-0804">Transcription</keyword>
<evidence type="ECO:0000256" key="4">
    <source>
        <dbReference type="ARBA" id="ARBA00023012"/>
    </source>
</evidence>
<dbReference type="GO" id="GO:0000160">
    <property type="term" value="P:phosphorelay signal transduction system"/>
    <property type="evidence" value="ECO:0007669"/>
    <property type="project" value="UniProtKB-KW"/>
</dbReference>
<dbReference type="InterPro" id="IPR011006">
    <property type="entry name" value="CheY-like_superfamily"/>
</dbReference>
<dbReference type="InterPro" id="IPR009057">
    <property type="entry name" value="Homeodomain-like_sf"/>
</dbReference>
<keyword evidence="4" id="KW-0902">Two-component regulatory system</keyword>
<dbReference type="Pfam" id="PF00072">
    <property type="entry name" value="Response_reg"/>
    <property type="match status" value="1"/>
</dbReference>
<evidence type="ECO:0000256" key="8">
    <source>
        <dbReference type="PROSITE-ProRule" id="PRU00169"/>
    </source>
</evidence>
<dbReference type="SMART" id="SM00342">
    <property type="entry name" value="HTH_ARAC"/>
    <property type="match status" value="1"/>
</dbReference>
<accession>A0A974NKI7</accession>
<dbReference type="Proteomes" id="UP000595254">
    <property type="component" value="Chromosome"/>
</dbReference>
<reference evidence="11 12" key="1">
    <citation type="submission" date="2021-01" db="EMBL/GenBank/DDBJ databases">
        <title>FDA dAtabase for Regulatory Grade micrObial Sequences (FDA-ARGOS): Supporting development and validation of Infectious Disease Dx tests.</title>
        <authorList>
            <person name="Nelson B."/>
            <person name="Plummer A."/>
            <person name="Tallon L."/>
            <person name="Sadzewicz L."/>
            <person name="Zhao X."/>
            <person name="Boylan J."/>
            <person name="Ott S."/>
            <person name="Bowen H."/>
            <person name="Vavikolanu K."/>
            <person name="Mehta A."/>
            <person name="Aluvathingal J."/>
            <person name="Nadendla S."/>
            <person name="Myers T."/>
            <person name="Yan Y."/>
            <person name="Sichtig H."/>
        </authorList>
    </citation>
    <scope>NUCLEOTIDE SEQUENCE [LARGE SCALE GENOMIC DNA]</scope>
    <source>
        <strain evidence="11 12">FDAARGOS_1161</strain>
    </source>
</reference>
<evidence type="ECO:0000256" key="1">
    <source>
        <dbReference type="ARBA" id="ARBA00004496"/>
    </source>
</evidence>
<evidence type="ECO:0000259" key="9">
    <source>
        <dbReference type="PROSITE" id="PS01124"/>
    </source>
</evidence>